<organism evidence="1">
    <name type="scientific">human gut metagenome</name>
    <dbReference type="NCBI Taxonomy" id="408170"/>
    <lineage>
        <taxon>unclassified sequences</taxon>
        <taxon>metagenomes</taxon>
        <taxon>organismal metagenomes</taxon>
    </lineage>
</organism>
<accession>W1X8K0</accession>
<name>W1X8K0_9ZZZZ</name>
<dbReference type="EMBL" id="AZMM01017373">
    <property type="protein sequence ID" value="ETJ26461.1"/>
    <property type="molecule type" value="Genomic_DNA"/>
</dbReference>
<comment type="caution">
    <text evidence="1">The sequence shown here is derived from an EMBL/GenBank/DDBJ whole genome shotgun (WGS) entry which is preliminary data.</text>
</comment>
<sequence>MKQHSFMRLWSYLKVYKLSVILAIF</sequence>
<protein>
    <submittedName>
        <fullName evidence="1">Uncharacterized protein</fullName>
    </submittedName>
</protein>
<evidence type="ECO:0000313" key="1">
    <source>
        <dbReference type="EMBL" id="ETJ26461.1"/>
    </source>
</evidence>
<gene>
    <name evidence="1" type="ORF">Q604_UNBC17373G0002</name>
</gene>
<dbReference type="AlphaFoldDB" id="W1X8K0"/>
<feature type="non-terminal residue" evidence="1">
    <location>
        <position position="25"/>
    </location>
</feature>
<proteinExistence type="predicted"/>
<reference evidence="1" key="1">
    <citation type="submission" date="2013-12" db="EMBL/GenBank/DDBJ databases">
        <title>A Varibaculum cambriense genome reconstructed from a premature infant gut community with otherwise low bacterial novelty that shifts toward anaerobic metabolism during the third week of life.</title>
        <authorList>
            <person name="Brown C.T."/>
            <person name="Sharon I."/>
            <person name="Thomas B.C."/>
            <person name="Castelle C.J."/>
            <person name="Morowitz M.J."/>
            <person name="Banfield J.F."/>
        </authorList>
    </citation>
    <scope>NUCLEOTIDE SEQUENCE</scope>
</reference>